<evidence type="ECO:0000313" key="2">
    <source>
        <dbReference type="Proteomes" id="UP001150581"/>
    </source>
</evidence>
<organism evidence="1 2">
    <name type="scientific">Kickxella alabastrina</name>
    <dbReference type="NCBI Taxonomy" id="61397"/>
    <lineage>
        <taxon>Eukaryota</taxon>
        <taxon>Fungi</taxon>
        <taxon>Fungi incertae sedis</taxon>
        <taxon>Zoopagomycota</taxon>
        <taxon>Kickxellomycotina</taxon>
        <taxon>Kickxellomycetes</taxon>
        <taxon>Kickxellales</taxon>
        <taxon>Kickxellaceae</taxon>
        <taxon>Kickxella</taxon>
    </lineage>
</organism>
<dbReference type="Proteomes" id="UP001150581">
    <property type="component" value="Unassembled WGS sequence"/>
</dbReference>
<sequence length="133" mass="14850">MHHAQPPGLGGILIWAQPSQWLPMDLRVQAWESARQCNVAELKQAELKQAEHRVAGSSLGECPGEFIDFITQNIMVDPVVLPGGARCDRSTIRRHLGTLQTDPFTGLPMEYGQAKPDLALQQRIQRWGEKQAK</sequence>
<protein>
    <submittedName>
        <fullName evidence="1">Uncharacterized protein</fullName>
    </submittedName>
</protein>
<keyword evidence="2" id="KW-1185">Reference proteome</keyword>
<proteinExistence type="predicted"/>
<dbReference type="EMBL" id="JANBPG010000142">
    <property type="protein sequence ID" value="KAJ1899577.1"/>
    <property type="molecule type" value="Genomic_DNA"/>
</dbReference>
<comment type="caution">
    <text evidence="1">The sequence shown here is derived from an EMBL/GenBank/DDBJ whole genome shotgun (WGS) entry which is preliminary data.</text>
</comment>
<accession>A0ACC1IRK0</accession>
<name>A0ACC1IRK0_9FUNG</name>
<gene>
    <name evidence="1" type="ORF">LPJ66_002027</name>
</gene>
<reference evidence="1" key="1">
    <citation type="submission" date="2022-07" db="EMBL/GenBank/DDBJ databases">
        <title>Phylogenomic reconstructions and comparative analyses of Kickxellomycotina fungi.</title>
        <authorList>
            <person name="Reynolds N.K."/>
            <person name="Stajich J.E."/>
            <person name="Barry K."/>
            <person name="Grigoriev I.V."/>
            <person name="Crous P."/>
            <person name="Smith M.E."/>
        </authorList>
    </citation>
    <scope>NUCLEOTIDE SEQUENCE</scope>
    <source>
        <strain evidence="1">Benny 63K</strain>
    </source>
</reference>
<evidence type="ECO:0000313" key="1">
    <source>
        <dbReference type="EMBL" id="KAJ1899577.1"/>
    </source>
</evidence>